<reference evidence="4" key="1">
    <citation type="submission" date="2016-04" db="EMBL/GenBank/DDBJ databases">
        <authorList>
            <person name="Evans L.H."/>
            <person name="Alamgir A."/>
            <person name="Owens N."/>
            <person name="Weber N.D."/>
            <person name="Virtaneva K."/>
            <person name="Barbian K."/>
            <person name="Babar A."/>
            <person name="Rosenke K."/>
        </authorList>
    </citation>
    <scope>NUCLEOTIDE SEQUENCE</scope>
    <source>
        <strain evidence="4">86-2</strain>
    </source>
</reference>
<evidence type="ECO:0000256" key="3">
    <source>
        <dbReference type="SAM" id="SignalP"/>
    </source>
</evidence>
<feature type="transmembrane region" description="Helical" evidence="2">
    <location>
        <begin position="174"/>
        <end position="196"/>
    </location>
</feature>
<dbReference type="RefSeq" id="WP_296949234.1">
    <property type="nucleotide sequence ID" value="NZ_LT599021.1"/>
</dbReference>
<feature type="chain" id="PRO_5012035724" description="LPXTG-domain-containing protein cell wall anchor domain" evidence="3">
    <location>
        <begin position="23"/>
        <end position="353"/>
    </location>
</feature>
<keyword evidence="2" id="KW-0812">Transmembrane</keyword>
<dbReference type="AlphaFoldDB" id="A0A212JKQ7"/>
<evidence type="ECO:0000256" key="1">
    <source>
        <dbReference type="SAM" id="MobiDB-lite"/>
    </source>
</evidence>
<accession>A0A212JKQ7</accession>
<keyword evidence="2" id="KW-0472">Membrane</keyword>
<feature type="compositionally biased region" description="Polar residues" evidence="1">
    <location>
        <begin position="340"/>
        <end position="353"/>
    </location>
</feature>
<keyword evidence="2" id="KW-1133">Transmembrane helix</keyword>
<name>A0A212JKQ7_9BACT</name>
<feature type="compositionally biased region" description="Basic and acidic residues" evidence="1">
    <location>
        <begin position="324"/>
        <end position="337"/>
    </location>
</feature>
<evidence type="ECO:0008006" key="5">
    <source>
        <dbReference type="Google" id="ProtNLM"/>
    </source>
</evidence>
<dbReference type="EMBL" id="FLUL01000001">
    <property type="protein sequence ID" value="SBV99990.1"/>
    <property type="molecule type" value="Genomic_DNA"/>
</dbReference>
<keyword evidence="3" id="KW-0732">Signal</keyword>
<feature type="region of interest" description="Disordered" evidence="1">
    <location>
        <begin position="324"/>
        <end position="353"/>
    </location>
</feature>
<protein>
    <recommendedName>
        <fullName evidence="5">LPXTG-domain-containing protein cell wall anchor domain</fullName>
    </recommendedName>
</protein>
<organism evidence="4">
    <name type="scientific">uncultured Dysgonomonas sp</name>
    <dbReference type="NCBI Taxonomy" id="206096"/>
    <lineage>
        <taxon>Bacteria</taxon>
        <taxon>Pseudomonadati</taxon>
        <taxon>Bacteroidota</taxon>
        <taxon>Bacteroidia</taxon>
        <taxon>Bacteroidales</taxon>
        <taxon>Dysgonomonadaceae</taxon>
        <taxon>Dysgonomonas</taxon>
        <taxon>environmental samples</taxon>
    </lineage>
</organism>
<gene>
    <name evidence="4" type="ORF">KL86DYS2_11771</name>
</gene>
<feature type="signal peptide" evidence="3">
    <location>
        <begin position="1"/>
        <end position="22"/>
    </location>
</feature>
<sequence length="353" mass="40196">MLKLKNIILLSLFFCLSFVLHAQKSTVRATIQPSDILIGEQAVINVEVIAPKGKNIIFPAYKDTLIRGVEVLAMLKPDTTMTEVMTINQKYIVTSFDSTLYHIPYMMVIDGIDTLKTNDFGLKVSAPQLSDSTLAYLERLKNHETDSIDFAKLQINDIKDVQSPPFVWLDYLEYLYILFLASLIILLIAALVYLYYRKKKKGYYFTPKIVLPPHVEALQGLDKLKDSKMWQRGMEKEYYTELTDILRKYIGRRFDIAAPEMISDDIIAAVHLVTDTKSATDGLAQILKLSDLVKFAKYTPFADENDLSLVNAFLFVNQTKIEERPTLEEQKEGKEAQGETSATGNQHMNNKQS</sequence>
<evidence type="ECO:0000256" key="2">
    <source>
        <dbReference type="SAM" id="Phobius"/>
    </source>
</evidence>
<proteinExistence type="predicted"/>
<evidence type="ECO:0000313" key="4">
    <source>
        <dbReference type="EMBL" id="SBV99990.1"/>
    </source>
</evidence>